<dbReference type="PROSITE" id="PS51502">
    <property type="entry name" value="S_R_A_B_BARREL"/>
    <property type="match status" value="1"/>
</dbReference>
<reference evidence="2 3" key="1">
    <citation type="submission" date="2019-09" db="EMBL/GenBank/DDBJ databases">
        <title>Genome sequence of Roseospira marina, one of the more divergent members of the non-sulfur purple photosynthetic bacterial family, the Rhodospirillaceae.</title>
        <authorList>
            <person name="Meyer T."/>
            <person name="Kyndt J."/>
        </authorList>
    </citation>
    <scope>NUCLEOTIDE SEQUENCE [LARGE SCALE GENOMIC DNA]</scope>
    <source>
        <strain evidence="2 3">DSM 15113</strain>
    </source>
</reference>
<dbReference type="AlphaFoldDB" id="A0A5M6ID96"/>
<proteinExistence type="predicted"/>
<name>A0A5M6ID96_9PROT</name>
<evidence type="ECO:0000313" key="3">
    <source>
        <dbReference type="Proteomes" id="UP000324065"/>
    </source>
</evidence>
<dbReference type="Proteomes" id="UP000324065">
    <property type="component" value="Unassembled WGS sequence"/>
</dbReference>
<dbReference type="OrthoDB" id="9813140at2"/>
<dbReference type="Gene3D" id="3.30.70.100">
    <property type="match status" value="1"/>
</dbReference>
<dbReference type="SMART" id="SM00886">
    <property type="entry name" value="Dabb"/>
    <property type="match status" value="1"/>
</dbReference>
<comment type="caution">
    <text evidence="2">The sequence shown here is derived from an EMBL/GenBank/DDBJ whole genome shotgun (WGS) entry which is preliminary data.</text>
</comment>
<feature type="domain" description="Stress-response A/B barrel" evidence="1">
    <location>
        <begin position="2"/>
        <end position="92"/>
    </location>
</feature>
<dbReference type="InterPro" id="IPR013097">
    <property type="entry name" value="Dabb"/>
</dbReference>
<sequence>MIRHVVLFTLKPGADREEAQAGLARLGEIPHVRAFEVVPNLKRDQIGNTVDLVVHGVFDDPSALDAYKAHPLYAEVTAQVRPLRDHRVAADFVTTL</sequence>
<accession>A0A5M6ID96</accession>
<dbReference type="RefSeq" id="WP_150061759.1">
    <property type="nucleotide sequence ID" value="NZ_JACHII010000007.1"/>
</dbReference>
<dbReference type="Pfam" id="PF07876">
    <property type="entry name" value="Dabb"/>
    <property type="match status" value="1"/>
</dbReference>
<dbReference type="SUPFAM" id="SSF54909">
    <property type="entry name" value="Dimeric alpha+beta barrel"/>
    <property type="match status" value="1"/>
</dbReference>
<evidence type="ECO:0000313" key="2">
    <source>
        <dbReference type="EMBL" id="KAA5606236.1"/>
    </source>
</evidence>
<dbReference type="EMBL" id="VWPJ01000005">
    <property type="protein sequence ID" value="KAA5606236.1"/>
    <property type="molecule type" value="Genomic_DNA"/>
</dbReference>
<protein>
    <submittedName>
        <fullName evidence="2">Dabb family protein</fullName>
    </submittedName>
</protein>
<evidence type="ECO:0000259" key="1">
    <source>
        <dbReference type="PROSITE" id="PS51502"/>
    </source>
</evidence>
<organism evidence="2 3">
    <name type="scientific">Roseospira marina</name>
    <dbReference type="NCBI Taxonomy" id="140057"/>
    <lineage>
        <taxon>Bacteria</taxon>
        <taxon>Pseudomonadati</taxon>
        <taxon>Pseudomonadota</taxon>
        <taxon>Alphaproteobacteria</taxon>
        <taxon>Rhodospirillales</taxon>
        <taxon>Rhodospirillaceae</taxon>
        <taxon>Roseospira</taxon>
    </lineage>
</organism>
<dbReference type="InterPro" id="IPR011008">
    <property type="entry name" value="Dimeric_a/b-barrel"/>
</dbReference>
<keyword evidence="3" id="KW-1185">Reference proteome</keyword>
<gene>
    <name evidence="2" type="ORF">F1188_07385</name>
</gene>